<evidence type="ECO:0008006" key="5">
    <source>
        <dbReference type="Google" id="ProtNLM"/>
    </source>
</evidence>
<reference evidence="1" key="3">
    <citation type="submission" date="2020-09" db="EMBL/GenBank/DDBJ databases">
        <authorList>
            <person name="Sun Q."/>
            <person name="Zhou Y."/>
        </authorList>
    </citation>
    <scope>NUCLEOTIDE SEQUENCE</scope>
    <source>
        <strain evidence="1">CGMCC 1.14984</strain>
    </source>
</reference>
<reference evidence="2 4" key="2">
    <citation type="submission" date="2020-02" db="EMBL/GenBank/DDBJ databases">
        <title>Genome sequence of Parvularcula flava strain NH6-79.</title>
        <authorList>
            <person name="Abdul Karim M.H."/>
            <person name="Lam M.Q."/>
            <person name="Chen S.J."/>
            <person name="Yahya A."/>
            <person name="Shahir S."/>
            <person name="Shamsir M.S."/>
            <person name="Chong C.S."/>
        </authorList>
    </citation>
    <scope>NUCLEOTIDE SEQUENCE [LARGE SCALE GENOMIC DNA]</scope>
    <source>
        <strain evidence="2 4">NH6-79</strain>
    </source>
</reference>
<dbReference type="Proteomes" id="UP000818603">
    <property type="component" value="Unassembled WGS sequence"/>
</dbReference>
<name>A0A8J3A6K3_9PROT</name>
<dbReference type="Proteomes" id="UP000621856">
    <property type="component" value="Unassembled WGS sequence"/>
</dbReference>
<reference evidence="1" key="1">
    <citation type="journal article" date="2014" name="Int. J. Syst. Evol. Microbiol.">
        <title>Complete genome sequence of Corynebacterium casei LMG S-19264T (=DSM 44701T), isolated from a smear-ripened cheese.</title>
        <authorList>
            <consortium name="US DOE Joint Genome Institute (JGI-PGF)"/>
            <person name="Walter F."/>
            <person name="Albersmeier A."/>
            <person name="Kalinowski J."/>
            <person name="Ruckert C."/>
        </authorList>
    </citation>
    <scope>NUCLEOTIDE SEQUENCE</scope>
    <source>
        <strain evidence="1">CGMCC 1.14984</strain>
    </source>
</reference>
<dbReference type="EMBL" id="VCJR02000004">
    <property type="protein sequence ID" value="NHK29281.1"/>
    <property type="molecule type" value="Genomic_DNA"/>
</dbReference>
<dbReference type="EMBL" id="BMGZ01000004">
    <property type="protein sequence ID" value="GGI01253.1"/>
    <property type="molecule type" value="Genomic_DNA"/>
</dbReference>
<dbReference type="AlphaFoldDB" id="A0A8J3A6K3"/>
<protein>
    <recommendedName>
        <fullName evidence="5">Lipoprotein</fullName>
    </recommendedName>
</protein>
<evidence type="ECO:0000313" key="4">
    <source>
        <dbReference type="Proteomes" id="UP000818603"/>
    </source>
</evidence>
<evidence type="ECO:0000313" key="3">
    <source>
        <dbReference type="Proteomes" id="UP000621856"/>
    </source>
</evidence>
<organism evidence="1 3">
    <name type="scientific">Aquisalinus luteolus</name>
    <dbReference type="NCBI Taxonomy" id="1566827"/>
    <lineage>
        <taxon>Bacteria</taxon>
        <taxon>Pseudomonadati</taxon>
        <taxon>Pseudomonadota</taxon>
        <taxon>Alphaproteobacteria</taxon>
        <taxon>Parvularculales</taxon>
        <taxon>Parvularculaceae</taxon>
        <taxon>Aquisalinus</taxon>
    </lineage>
</organism>
<evidence type="ECO:0000313" key="2">
    <source>
        <dbReference type="EMBL" id="NHK29281.1"/>
    </source>
</evidence>
<accession>A0A8J3A6K3</accession>
<sequence>MYCIGRLLIVFFSLGALTSGCLMNGVKEINPAKARVSEDRTILVVGVQTEPADQPGYIYFTQYDLEKGFITGNCSSWNRIRETVAPTNDTIIRAYSAPAGFYATSFREEIDAGTRPVSREVSLAFNAPAGSVVYLGDYITTSEAGSVSGRRESNPERAKKVLEPEMAANMITAEPVPIKGGVIVPICTP</sequence>
<keyword evidence="4" id="KW-1185">Reference proteome</keyword>
<proteinExistence type="predicted"/>
<dbReference type="RefSeq" id="WP_155142175.1">
    <property type="nucleotide sequence ID" value="NZ_BMGZ01000004.1"/>
</dbReference>
<dbReference type="PROSITE" id="PS51257">
    <property type="entry name" value="PROKAR_LIPOPROTEIN"/>
    <property type="match status" value="1"/>
</dbReference>
<gene>
    <name evidence="2" type="ORF">FF098_015285</name>
    <name evidence="1" type="ORF">GCM10011355_31460</name>
</gene>
<evidence type="ECO:0000313" key="1">
    <source>
        <dbReference type="EMBL" id="GGI01253.1"/>
    </source>
</evidence>
<comment type="caution">
    <text evidence="1">The sequence shown here is derived from an EMBL/GenBank/DDBJ whole genome shotgun (WGS) entry which is preliminary data.</text>
</comment>